<evidence type="ECO:0000256" key="1">
    <source>
        <dbReference type="SAM" id="MobiDB-lite"/>
    </source>
</evidence>
<dbReference type="AlphaFoldDB" id="A0A9D1XCG0"/>
<dbReference type="EMBL" id="DXEK01000050">
    <property type="protein sequence ID" value="HIX76561.1"/>
    <property type="molecule type" value="Genomic_DNA"/>
</dbReference>
<feature type="region of interest" description="Disordered" evidence="1">
    <location>
        <begin position="33"/>
        <end position="72"/>
    </location>
</feature>
<proteinExistence type="predicted"/>
<feature type="non-terminal residue" evidence="2">
    <location>
        <position position="72"/>
    </location>
</feature>
<comment type="caution">
    <text evidence="2">The sequence shown here is derived from an EMBL/GenBank/DDBJ whole genome shotgun (WGS) entry which is preliminary data.</text>
</comment>
<reference evidence="2" key="2">
    <citation type="submission" date="2021-04" db="EMBL/GenBank/DDBJ databases">
        <authorList>
            <person name="Gilroy R."/>
        </authorList>
    </citation>
    <scope>NUCLEOTIDE SEQUENCE</scope>
    <source>
        <strain evidence="2">CHK183-1962</strain>
    </source>
</reference>
<reference evidence="2" key="1">
    <citation type="journal article" date="2021" name="PeerJ">
        <title>Extensive microbial diversity within the chicken gut microbiome revealed by metagenomics and culture.</title>
        <authorList>
            <person name="Gilroy R."/>
            <person name="Ravi A."/>
            <person name="Getino M."/>
            <person name="Pursley I."/>
            <person name="Horton D.L."/>
            <person name="Alikhan N.F."/>
            <person name="Baker D."/>
            <person name="Gharbi K."/>
            <person name="Hall N."/>
            <person name="Watson M."/>
            <person name="Adriaenssens E.M."/>
            <person name="Foster-Nyarko E."/>
            <person name="Jarju S."/>
            <person name="Secka A."/>
            <person name="Antonio M."/>
            <person name="Oren A."/>
            <person name="Chaudhuri R.R."/>
            <person name="La Ragione R."/>
            <person name="Hildebrand F."/>
            <person name="Pallen M.J."/>
        </authorList>
    </citation>
    <scope>NUCLEOTIDE SEQUENCE</scope>
    <source>
        <strain evidence="2">CHK183-1962</strain>
    </source>
</reference>
<accession>A0A9D1XCG0</accession>
<protein>
    <submittedName>
        <fullName evidence="2">Uncharacterized protein</fullName>
    </submittedName>
</protein>
<gene>
    <name evidence="2" type="ORF">H9734_03040</name>
</gene>
<evidence type="ECO:0000313" key="3">
    <source>
        <dbReference type="Proteomes" id="UP000886890"/>
    </source>
</evidence>
<organism evidence="2 3">
    <name type="scientific">Candidatus Fusicatenibacter merdavium</name>
    <dbReference type="NCBI Taxonomy" id="2838600"/>
    <lineage>
        <taxon>Bacteria</taxon>
        <taxon>Bacillati</taxon>
        <taxon>Bacillota</taxon>
        <taxon>Clostridia</taxon>
        <taxon>Lachnospirales</taxon>
        <taxon>Lachnospiraceae</taxon>
        <taxon>Fusicatenibacter</taxon>
    </lineage>
</organism>
<sequence>MIIAFFTIPRITILAPFGAYIAFWEAAGGRPKETGADGCGAAGGAEEAAGRERGRHGAGRRASADMAGNTWR</sequence>
<name>A0A9D1XCG0_9FIRM</name>
<dbReference type="Proteomes" id="UP000886890">
    <property type="component" value="Unassembled WGS sequence"/>
</dbReference>
<evidence type="ECO:0000313" key="2">
    <source>
        <dbReference type="EMBL" id="HIX76561.1"/>
    </source>
</evidence>